<proteinExistence type="predicted"/>
<evidence type="ECO:0000313" key="1">
    <source>
        <dbReference type="EMBL" id="CAE4616632.1"/>
    </source>
</evidence>
<reference evidence="1" key="1">
    <citation type="submission" date="2021-01" db="EMBL/GenBank/DDBJ databases">
        <authorList>
            <person name="Corre E."/>
            <person name="Pelletier E."/>
            <person name="Niang G."/>
            <person name="Scheremetjew M."/>
            <person name="Finn R."/>
            <person name="Kale V."/>
            <person name="Holt S."/>
            <person name="Cochrane G."/>
            <person name="Meng A."/>
            <person name="Brown T."/>
            <person name="Cohen L."/>
        </authorList>
    </citation>
    <scope>NUCLEOTIDE SEQUENCE</scope>
    <source>
        <strain evidence="1">GSO104</strain>
    </source>
</reference>
<dbReference type="EMBL" id="HBNS01025162">
    <property type="protein sequence ID" value="CAE4616632.1"/>
    <property type="molecule type" value="Transcribed_RNA"/>
</dbReference>
<accession>A0A7S4RJH8</accession>
<organism evidence="1">
    <name type="scientific">Ditylum brightwellii</name>
    <dbReference type="NCBI Taxonomy" id="49249"/>
    <lineage>
        <taxon>Eukaryota</taxon>
        <taxon>Sar</taxon>
        <taxon>Stramenopiles</taxon>
        <taxon>Ochrophyta</taxon>
        <taxon>Bacillariophyta</taxon>
        <taxon>Mediophyceae</taxon>
        <taxon>Lithodesmiophycidae</taxon>
        <taxon>Lithodesmiales</taxon>
        <taxon>Lithodesmiaceae</taxon>
        <taxon>Ditylum</taxon>
    </lineage>
</organism>
<name>A0A7S4RJH8_9STRA</name>
<sequence length="1094" mass="119393">MMMAEKPLAANDVNATALTFERATSHEVCSIIITSCHILKQNALALALHNRRYEREQEGGMNGGPVVATDTEERMKIVPIRLLCTMISHLELMPSSEQATSIKSLCRLVSSIIVAECCAAALVQKEEQVRAVANRYIDDAFTCLSTIGKDDSNLFSDNTLITQTIALDSAMEVLALIPLEATYLIRRCNPVKNGSTHLVGISNIGESPGVCDGWNIQVDSEVAVLSLIMTLGKNTHVRGRVMEIVSHSLQNVAAKLSTIASAEQVTSIDRIISGIRALECLQVWIECDVIPTTTPIMGWLDIADIFHSDCIQSILMFSSECFRLLLVSSSSRNCDDCDDTSHRRTLEVLAEAMHVASDVCTNLIDAAKMMIKPSAPLSNDEAQHEAGIAVVMLLCGAAISSYELLVVSPSSVSNSEQNTCSTLASASRQACVGFCCALALVVLEKHGGLLFLDDPRIRTQRAKVPNNGDQNETPHFLGRYIAYIALVVSIREGPLELCAIPAMDLLHYAVATVRDSLAQYLTMCIEQSHIDETANSTEFSKKMHTGMEEVTEMFRSIAPALINAICNRYCKMKLELSCDEQFNADDIDLVSISSEHQHYFMTAAQEALPGIATNWNISASPGYVDGWDVSVARILVSELELFCEKNNPIGVATCVRLCVSLTEVMIDADDDDLEECDFDNERRFAPHTSKDSPRKIPSSTQHERRNLIDKVWHDILKLATPFVNNLDVAREVAIFLGELGPYLRYRGGSNSHANPFASNHGTAMFVSAAVLLQPTLTQTDSGTELFNYAYTLIAEVIQQIEKCKHTRAYFGKSTKKIALSSAKSFSEIQWKVEDKLHPLNLLMGVLSLPHLLPPPDLVFAAACFAGYSSEDAVVMFCNEATIPLIQHQVHDCSKNMTKLGIEKYKLDVLINTFGGIRVSGTCAGAAVEALHQELNNALNSTESTPPQMASSQAQLSAMISSACEHLQGEVVANIVGDCASVIKRSMYLCRSSVDESSAVAKSLAIIIDSCGKKHGDSIDASLCSALRAEYDIFEDAIRSCVTIDNADKISLFVEAVLRSFLAGARTGLLLADHILFGQIIGGAFKNIWLKYMAM</sequence>
<gene>
    <name evidence="1" type="ORF">DBRI00130_LOCUS19846</name>
</gene>
<dbReference type="AlphaFoldDB" id="A0A7S4RJH8"/>
<protein>
    <submittedName>
        <fullName evidence="1">Uncharacterized protein</fullName>
    </submittedName>
</protein>